<dbReference type="InterPro" id="IPR044855">
    <property type="entry name" value="CoA-Trfase_III_dom3_sf"/>
</dbReference>
<dbReference type="Pfam" id="PF02515">
    <property type="entry name" value="CoA_transf_3"/>
    <property type="match status" value="1"/>
</dbReference>
<dbReference type="Gene3D" id="3.40.50.10540">
    <property type="entry name" value="Crotonobetainyl-coa:carnitine coa-transferase, domain 1"/>
    <property type="match status" value="1"/>
</dbReference>
<gene>
    <name evidence="2" type="ORF">RM532_01995</name>
</gene>
<keyword evidence="3" id="KW-1185">Reference proteome</keyword>
<dbReference type="SUPFAM" id="SSF89796">
    <property type="entry name" value="CoA-transferase family III (CaiB/BaiF)"/>
    <property type="match status" value="1"/>
</dbReference>
<evidence type="ECO:0000313" key="3">
    <source>
        <dbReference type="Proteomes" id="UP001251857"/>
    </source>
</evidence>
<dbReference type="InterPro" id="IPR050509">
    <property type="entry name" value="CoA-transferase_III"/>
</dbReference>
<dbReference type="PANTHER" id="PTHR48228">
    <property type="entry name" value="SUCCINYL-COA--D-CITRAMALATE COA-TRANSFERASE"/>
    <property type="match status" value="1"/>
</dbReference>
<organism evidence="2 3">
    <name type="scientific">Spectribacter hydrogenoxidans</name>
    <dbReference type="NCBI Taxonomy" id="3075608"/>
    <lineage>
        <taxon>Bacteria</taxon>
        <taxon>Pseudomonadati</taxon>
        <taxon>Pseudomonadota</taxon>
        <taxon>Gammaproteobacteria</taxon>
        <taxon>Salinisphaerales</taxon>
        <taxon>Salinisphaeraceae</taxon>
        <taxon>Spectribacter</taxon>
    </lineage>
</organism>
<accession>A0ABU3BWR2</accession>
<dbReference type="PANTHER" id="PTHR48228:SF5">
    <property type="entry name" value="ALPHA-METHYLACYL-COA RACEMASE"/>
    <property type="match status" value="1"/>
</dbReference>
<comment type="caution">
    <text evidence="2">The sequence shown here is derived from an EMBL/GenBank/DDBJ whole genome shotgun (WGS) entry which is preliminary data.</text>
</comment>
<sequence length="383" mass="40598">MGPLEGTTVIELAGLGPAPMACMMLADMGARVIRVERGTRQAPGQSHDASLRGKQSIALNLKTDAGLAALLRLIDDADALIEGFRPGVAERLGVGPEVCRDRNPRLVYGRMTGWGQDGPLAHAAGHDINYIALSGALHAIGEPGGKPVIPLNLVGDMGGGGMLLAFGVVCALFEAARSGEGQVVDAAMVDGTAQQLWMQMGMMAASLWNPRKRGANLLDGGAPFYQVYETADGGYVALGALEPQFYAELVERAELDPERFGKQMDTAAWPDMRAALAEVFLTRTRDEWCTILEGTDACFAPVLAMDEAARHPHNAARGTFMEVDGWTQPAPAPRLSRTPGEVRHGQHRPGADGVAVLRAAGFEDAEIDRLRAVDALLEAAQAS</sequence>
<reference evidence="2 3" key="1">
    <citation type="submission" date="2023-09" db="EMBL/GenBank/DDBJ databases">
        <authorList>
            <person name="Rey-Velasco X."/>
        </authorList>
    </citation>
    <scope>NUCLEOTIDE SEQUENCE [LARGE SCALE GENOMIC DNA]</scope>
    <source>
        <strain evidence="2 3">W335</strain>
    </source>
</reference>
<name>A0ABU3BWR2_9GAMM</name>
<proteinExistence type="predicted"/>
<feature type="region of interest" description="Disordered" evidence="1">
    <location>
        <begin position="330"/>
        <end position="349"/>
    </location>
</feature>
<dbReference type="Gene3D" id="3.30.1540.10">
    <property type="entry name" value="formyl-coa transferase, domain 3"/>
    <property type="match status" value="1"/>
</dbReference>
<evidence type="ECO:0000256" key="1">
    <source>
        <dbReference type="SAM" id="MobiDB-lite"/>
    </source>
</evidence>
<dbReference type="EMBL" id="JAVRIB010000002">
    <property type="protein sequence ID" value="MDT0633724.1"/>
    <property type="molecule type" value="Genomic_DNA"/>
</dbReference>
<dbReference type="RefSeq" id="WP_311651443.1">
    <property type="nucleotide sequence ID" value="NZ_JAVRIB010000002.1"/>
</dbReference>
<dbReference type="InterPro" id="IPR023606">
    <property type="entry name" value="CoA-Trfase_III_dom_1_sf"/>
</dbReference>
<dbReference type="Proteomes" id="UP001251857">
    <property type="component" value="Unassembled WGS sequence"/>
</dbReference>
<evidence type="ECO:0000313" key="2">
    <source>
        <dbReference type="EMBL" id="MDT0633724.1"/>
    </source>
</evidence>
<dbReference type="InterPro" id="IPR003673">
    <property type="entry name" value="CoA-Trfase_fam_III"/>
</dbReference>
<protein>
    <submittedName>
        <fullName evidence="2">CaiB/BaiF CoA-transferase family protein</fullName>
    </submittedName>
</protein>